<feature type="transmembrane region" description="Helical" evidence="14">
    <location>
        <begin position="215"/>
        <end position="234"/>
    </location>
</feature>
<evidence type="ECO:0000256" key="9">
    <source>
        <dbReference type="ARBA" id="ARBA00023170"/>
    </source>
</evidence>
<evidence type="ECO:0000256" key="7">
    <source>
        <dbReference type="ARBA" id="ARBA00023040"/>
    </source>
</evidence>
<dbReference type="AlphaFoldDB" id="A0AAJ7TRN7"/>
<feature type="transmembrane region" description="Helical" evidence="14">
    <location>
        <begin position="174"/>
        <end position="195"/>
    </location>
</feature>
<dbReference type="PANTHER" id="PTHR24229:SF80">
    <property type="entry name" value="MELANIN-CONCENTRATING HORMONE RECEPTOR 1-LIKE"/>
    <property type="match status" value="1"/>
</dbReference>
<accession>A0AAJ7TRN7</accession>
<evidence type="ECO:0000313" key="18">
    <source>
        <dbReference type="RefSeq" id="XP_032822883.1"/>
    </source>
</evidence>
<keyword evidence="6 14" id="KW-1133">Transmembrane helix</keyword>
<keyword evidence="5 14" id="KW-0812">Transmembrane</keyword>
<feature type="signal peptide" evidence="15">
    <location>
        <begin position="1"/>
        <end position="24"/>
    </location>
</feature>
<evidence type="ECO:0000256" key="1">
    <source>
        <dbReference type="ARBA" id="ARBA00004651"/>
    </source>
</evidence>
<evidence type="ECO:0000256" key="6">
    <source>
        <dbReference type="ARBA" id="ARBA00022989"/>
    </source>
</evidence>
<evidence type="ECO:0000256" key="2">
    <source>
        <dbReference type="ARBA" id="ARBA00011509"/>
    </source>
</evidence>
<keyword evidence="11" id="KW-0807">Transducer</keyword>
<evidence type="ECO:0000256" key="14">
    <source>
        <dbReference type="SAM" id="Phobius"/>
    </source>
</evidence>
<keyword evidence="15" id="KW-0732">Signal</keyword>
<dbReference type="InterPro" id="IPR008361">
    <property type="entry name" value="MCH_rcpt"/>
</dbReference>
<comment type="subunit">
    <text evidence="2">Interacts with NCDN.</text>
</comment>
<evidence type="ECO:0000256" key="3">
    <source>
        <dbReference type="ARBA" id="ARBA00022022"/>
    </source>
</evidence>
<keyword evidence="17" id="KW-1185">Reference proteome</keyword>
<gene>
    <name evidence="18" type="primary">LOC116949567</name>
</gene>
<evidence type="ECO:0000256" key="12">
    <source>
        <dbReference type="ARBA" id="ARBA00032830"/>
    </source>
</evidence>
<keyword evidence="7" id="KW-0297">G-protein coupled receptor</keyword>
<comment type="subcellular location">
    <subcellularLocation>
        <location evidence="1">Cell membrane</location>
        <topology evidence="1">Multi-pass membrane protein</topology>
    </subcellularLocation>
</comment>
<dbReference type="PRINTS" id="PR01783">
    <property type="entry name" value="MCHRECEPTOR"/>
</dbReference>
<feature type="transmembrane region" description="Helical" evidence="14">
    <location>
        <begin position="124"/>
        <end position="148"/>
    </location>
</feature>
<feature type="non-terminal residue" evidence="18">
    <location>
        <position position="270"/>
    </location>
</feature>
<dbReference type="GO" id="GO:0005886">
    <property type="term" value="C:plasma membrane"/>
    <property type="evidence" value="ECO:0007669"/>
    <property type="project" value="UniProtKB-SubCell"/>
</dbReference>
<dbReference type="Pfam" id="PF00001">
    <property type="entry name" value="7tm_1"/>
    <property type="match status" value="1"/>
</dbReference>
<evidence type="ECO:0000256" key="11">
    <source>
        <dbReference type="ARBA" id="ARBA00023224"/>
    </source>
</evidence>
<keyword evidence="4" id="KW-1003">Cell membrane</keyword>
<evidence type="ECO:0000256" key="5">
    <source>
        <dbReference type="ARBA" id="ARBA00022692"/>
    </source>
</evidence>
<evidence type="ECO:0000259" key="16">
    <source>
        <dbReference type="PROSITE" id="PS50262"/>
    </source>
</evidence>
<protein>
    <recommendedName>
        <fullName evidence="3">Melanin-concentrating hormone receptor 1</fullName>
    </recommendedName>
    <alternativeName>
        <fullName evidence="13">G-protein coupled receptor 24</fullName>
    </alternativeName>
    <alternativeName>
        <fullName evidence="12">MCH-1R</fullName>
    </alternativeName>
</protein>
<feature type="chain" id="PRO_5042520832" description="Melanin-concentrating hormone receptor 1" evidence="15">
    <location>
        <begin position="25"/>
        <end position="270"/>
    </location>
</feature>
<dbReference type="GO" id="GO:0030273">
    <property type="term" value="F:melanin-concentrating hormone receptor activity"/>
    <property type="evidence" value="ECO:0007669"/>
    <property type="project" value="InterPro"/>
</dbReference>
<dbReference type="GO" id="GO:0007218">
    <property type="term" value="P:neuropeptide signaling pathway"/>
    <property type="evidence" value="ECO:0007669"/>
    <property type="project" value="InterPro"/>
</dbReference>
<dbReference type="InterPro" id="IPR004047">
    <property type="entry name" value="MCHR1"/>
</dbReference>
<dbReference type="GO" id="GO:0042923">
    <property type="term" value="F:neuropeptide binding"/>
    <property type="evidence" value="ECO:0007669"/>
    <property type="project" value="TreeGrafter"/>
</dbReference>
<evidence type="ECO:0000256" key="15">
    <source>
        <dbReference type="SAM" id="SignalP"/>
    </source>
</evidence>
<dbReference type="PRINTS" id="PR00237">
    <property type="entry name" value="GPCRRHODOPSN"/>
</dbReference>
<dbReference type="SUPFAM" id="SSF81321">
    <property type="entry name" value="Family A G protein-coupled receptor-like"/>
    <property type="match status" value="1"/>
</dbReference>
<keyword evidence="10" id="KW-0325">Glycoprotein</keyword>
<evidence type="ECO:0000256" key="8">
    <source>
        <dbReference type="ARBA" id="ARBA00023136"/>
    </source>
</evidence>
<dbReference type="GO" id="GO:0043005">
    <property type="term" value="C:neuron projection"/>
    <property type="evidence" value="ECO:0007669"/>
    <property type="project" value="TreeGrafter"/>
</dbReference>
<dbReference type="PANTHER" id="PTHR24229">
    <property type="entry name" value="NEUROPEPTIDES RECEPTOR"/>
    <property type="match status" value="1"/>
</dbReference>
<evidence type="ECO:0000256" key="13">
    <source>
        <dbReference type="ARBA" id="ARBA00033115"/>
    </source>
</evidence>
<keyword evidence="8 14" id="KW-0472">Membrane</keyword>
<evidence type="ECO:0000256" key="10">
    <source>
        <dbReference type="ARBA" id="ARBA00023180"/>
    </source>
</evidence>
<dbReference type="RefSeq" id="XP_032822883.1">
    <property type="nucleotide sequence ID" value="XM_032966992.1"/>
</dbReference>
<dbReference type="PRINTS" id="PR01507">
    <property type="entry name" value="MCH1RECEPTOR"/>
</dbReference>
<dbReference type="KEGG" id="pmrn:116949567"/>
<evidence type="ECO:0000256" key="4">
    <source>
        <dbReference type="ARBA" id="ARBA00022475"/>
    </source>
</evidence>
<dbReference type="Proteomes" id="UP001318040">
    <property type="component" value="Chromosome 37"/>
</dbReference>
<feature type="domain" description="G-protein coupled receptors family 1 profile" evidence="16">
    <location>
        <begin position="1"/>
        <end position="234"/>
    </location>
</feature>
<feature type="transmembrane region" description="Helical" evidence="14">
    <location>
        <begin position="81"/>
        <end position="101"/>
    </location>
</feature>
<sequence>MLNLALADLLFLLCMPFLSHQLLGHSAWRFGAPLCRLIVSLDATTQFGSTYLLTALTLDRYLATVRPLGALSLRLRRPRTAAAAIVALWLLALLSATPYWLYARLLPGDDEACSIVLPDQDRDIYWFTLYQFVLGFALPLLVISAAYWRILQRLHSAIVPAGHNRGVRARTRKVTCFAIAICLVFFVCWAPFYALQLLQLQGSSAPSGSDAFLRAYNVAISLCYANSCLNPFVYMAMCAAFRRRVAAAACSCRRRARGGGGGAGSNGVGA</sequence>
<dbReference type="InterPro" id="IPR017452">
    <property type="entry name" value="GPCR_Rhodpsn_7TM"/>
</dbReference>
<name>A0AAJ7TRN7_PETMA</name>
<reference evidence="18" key="1">
    <citation type="submission" date="2025-08" db="UniProtKB">
        <authorList>
            <consortium name="RefSeq"/>
        </authorList>
    </citation>
    <scope>IDENTIFICATION</scope>
    <source>
        <tissue evidence="18">Sperm</tissue>
    </source>
</reference>
<evidence type="ECO:0000313" key="17">
    <source>
        <dbReference type="Proteomes" id="UP001318040"/>
    </source>
</evidence>
<dbReference type="Gene3D" id="1.20.1070.10">
    <property type="entry name" value="Rhodopsin 7-helix transmembrane proteins"/>
    <property type="match status" value="1"/>
</dbReference>
<organism evidence="17 18">
    <name type="scientific">Petromyzon marinus</name>
    <name type="common">Sea lamprey</name>
    <dbReference type="NCBI Taxonomy" id="7757"/>
    <lineage>
        <taxon>Eukaryota</taxon>
        <taxon>Metazoa</taxon>
        <taxon>Chordata</taxon>
        <taxon>Craniata</taxon>
        <taxon>Vertebrata</taxon>
        <taxon>Cyclostomata</taxon>
        <taxon>Hyperoartia</taxon>
        <taxon>Petromyzontiformes</taxon>
        <taxon>Petromyzontidae</taxon>
        <taxon>Petromyzon</taxon>
    </lineage>
</organism>
<keyword evidence="9" id="KW-0675">Receptor</keyword>
<dbReference type="PROSITE" id="PS50262">
    <property type="entry name" value="G_PROTEIN_RECEP_F1_2"/>
    <property type="match status" value="1"/>
</dbReference>
<dbReference type="InterPro" id="IPR000276">
    <property type="entry name" value="GPCR_Rhodpsn"/>
</dbReference>
<proteinExistence type="predicted"/>